<sequence>MYRQRNRTKELARRAFVYTLMTLSLITLLVFLTFRMLGYTFNPNTKELQQTGLVQYESHPSGALVYVDDMELRRTSTKSTVLPGKHTFAMKLNEYEPWQKTLDIKSDTVTNLNYARLIPIKRETTEVKTFDSVQTISLSPNGGFLMGFGTKDKTPFMTVGDIRDTNKGKEKFTEYNLSISILAGYSLSADGHVFSVAEWDRDSRYVLVKHSYPAENNATGVQWLVFDRENPEKIIDVTTMTGLSVKQISFAGTGAHSVYILQESGELRRVDLDSSTISSPILTGVESFKLYGDDRLSYVSIIDGKKVAGIWKRDWKEPFVIGKFTTDKTPIIRTSRYFNKDTVVLAVGQDMTIYRGNISDSKDRQKEFLQTAKNIKTENATTSMTLDNAGRFIVAQKGAALQSYDLERKELSRVFNIGVAQEVKWLDNFYIRSVSANGKMEVREFDGTNAHTLLDVKSGMDSVLSANQRYVYGVTVNASGKFVLNKMNMDNGSIGLFN</sequence>
<evidence type="ECO:0000313" key="4">
    <source>
        <dbReference type="Proteomes" id="UP000030902"/>
    </source>
</evidence>
<dbReference type="AlphaFoldDB" id="A0A6S4GU61"/>
<keyword evidence="1" id="KW-1133">Transmembrane helix</keyword>
<feature type="transmembrane region" description="Helical" evidence="1">
    <location>
        <begin position="15"/>
        <end position="37"/>
    </location>
</feature>
<proteinExistence type="predicted"/>
<dbReference type="InterPro" id="IPR013229">
    <property type="entry name" value="PEGA"/>
</dbReference>
<dbReference type="RefSeq" id="WP_039327173.1">
    <property type="nucleotide sequence ID" value="NZ_CP007496.1"/>
</dbReference>
<keyword evidence="1" id="KW-0812">Transmembrane</keyword>
<keyword evidence="1" id="KW-0472">Membrane</keyword>
<evidence type="ECO:0000256" key="1">
    <source>
        <dbReference type="SAM" id="Phobius"/>
    </source>
</evidence>
<reference evidence="3 4" key="1">
    <citation type="journal article" date="2015" name="Proc. Natl. Acad. Sci. U.S.A.">
        <title>Cultivation of a human-associated TM7 phylotype reveals a reduced genome and epibiotic parasitic lifestyle.</title>
        <authorList>
            <person name="He X."/>
            <person name="McLean J.S."/>
            <person name="Edlund A."/>
            <person name="Yooseph S."/>
            <person name="Hall A.P."/>
            <person name="Liu S.Y."/>
            <person name="Dorrestein P.C."/>
            <person name="Esquenazi E."/>
            <person name="Hunter R.C."/>
            <person name="Cheng G."/>
            <person name="Nelson K.E."/>
            <person name="Lux R."/>
            <person name="Shi W."/>
        </authorList>
    </citation>
    <scope>NUCLEOTIDE SEQUENCE [LARGE SCALE GENOMIC DNA]</scope>
    <source>
        <strain evidence="3 4">TM7x</strain>
    </source>
</reference>
<organism evidence="3 4">
    <name type="scientific">Candidatus Nanosynbacter lyticus</name>
    <dbReference type="NCBI Taxonomy" id="2093824"/>
    <lineage>
        <taxon>Bacteria</taxon>
        <taxon>Candidatus Saccharimonadota</taxon>
        <taxon>Candidatus Saccharimonadia</taxon>
        <taxon>Candidatus Nanosynbacterales</taxon>
        <taxon>Candidatus Nanosynbacteraceae</taxon>
        <taxon>Candidatus Nanosynbacter</taxon>
    </lineage>
</organism>
<protein>
    <recommendedName>
        <fullName evidence="2">PEGA domain-containing protein</fullName>
    </recommendedName>
</protein>
<gene>
    <name evidence="3" type="ORF">TM7x_01365</name>
</gene>
<keyword evidence="4" id="KW-1185">Reference proteome</keyword>
<dbReference type="KEGG" id="sox:TM7x_01365"/>
<feature type="domain" description="PEGA" evidence="2">
    <location>
        <begin position="57"/>
        <end position="114"/>
    </location>
</feature>
<dbReference type="EMBL" id="CP007496">
    <property type="protein sequence ID" value="AJA06784.1"/>
    <property type="molecule type" value="Genomic_DNA"/>
</dbReference>
<evidence type="ECO:0000313" key="3">
    <source>
        <dbReference type="EMBL" id="AJA06784.1"/>
    </source>
</evidence>
<evidence type="ECO:0000259" key="2">
    <source>
        <dbReference type="Pfam" id="PF08308"/>
    </source>
</evidence>
<dbReference type="SUPFAM" id="SSF82171">
    <property type="entry name" value="DPP6 N-terminal domain-like"/>
    <property type="match status" value="1"/>
</dbReference>
<dbReference type="Pfam" id="PF08308">
    <property type="entry name" value="PEGA"/>
    <property type="match status" value="1"/>
</dbReference>
<name>A0A6S4GU61_9BACT</name>
<dbReference type="Proteomes" id="UP000030902">
    <property type="component" value="Chromosome"/>
</dbReference>
<accession>A0A6S4GU61</accession>